<sequence>MFGMNAETGLSSVGRRKVNNMIVNVHEQPSGSQYDTLRHPSHANTMKSEEYLSTRRVLLDQLSHYINKKGIFEDGVTWERSRNNASPEWFWTDFEQDAAILSRLAKCVLLYIPQVESASVFSNALMTQFARRIPAAQLCQMTSSNGVNYVTTFSITTESIPMLATKHKHNPNGICGSVVKDVNNRMDLVHHGKRFSVISKRSQKLCSSFKDYKR</sequence>
<name>A0A024FXJ8_9STRA</name>
<evidence type="ECO:0000313" key="2">
    <source>
        <dbReference type="Proteomes" id="UP000053237"/>
    </source>
</evidence>
<dbReference type="Proteomes" id="UP000053237">
    <property type="component" value="Unassembled WGS sequence"/>
</dbReference>
<reference evidence="1 2" key="1">
    <citation type="submission" date="2012-05" db="EMBL/GenBank/DDBJ databases">
        <title>Recombination and specialization in a pathogen metapopulation.</title>
        <authorList>
            <person name="Gardiner A."/>
            <person name="Kemen E."/>
            <person name="Schultz-Larsen T."/>
            <person name="MacLean D."/>
            <person name="Van Oosterhout C."/>
            <person name="Jones J.D.G."/>
        </authorList>
    </citation>
    <scope>NUCLEOTIDE SEQUENCE [LARGE SCALE GENOMIC DNA]</scope>
    <source>
        <strain evidence="1 2">Ac Nc2</strain>
    </source>
</reference>
<evidence type="ECO:0000313" key="1">
    <source>
        <dbReference type="EMBL" id="CCI11751.1"/>
    </source>
</evidence>
<dbReference type="OrthoDB" id="125374at2759"/>
<accession>A0A024FXJ8</accession>
<protein>
    <submittedName>
        <fullName evidence="1">Uncharacterized protein</fullName>
    </submittedName>
</protein>
<dbReference type="EMBL" id="CAIX01001881">
    <property type="protein sequence ID" value="CCI11751.1"/>
    <property type="molecule type" value="Genomic_DNA"/>
</dbReference>
<dbReference type="AlphaFoldDB" id="A0A024FXJ8"/>
<gene>
    <name evidence="1" type="ORF">BN9_134200</name>
</gene>
<organism evidence="1 2">
    <name type="scientific">Albugo candida</name>
    <dbReference type="NCBI Taxonomy" id="65357"/>
    <lineage>
        <taxon>Eukaryota</taxon>
        <taxon>Sar</taxon>
        <taxon>Stramenopiles</taxon>
        <taxon>Oomycota</taxon>
        <taxon>Peronosporomycetes</taxon>
        <taxon>Albuginales</taxon>
        <taxon>Albuginaceae</taxon>
        <taxon>Albugo</taxon>
    </lineage>
</organism>
<dbReference type="InParanoid" id="A0A024FXJ8"/>
<comment type="caution">
    <text evidence="1">The sequence shown here is derived from an EMBL/GenBank/DDBJ whole genome shotgun (WGS) entry which is preliminary data.</text>
</comment>
<proteinExistence type="predicted"/>
<keyword evidence="2" id="KW-1185">Reference proteome</keyword>